<dbReference type="Gene3D" id="1.10.10.10">
    <property type="entry name" value="Winged helix-like DNA-binding domain superfamily/Winged helix DNA-binding domain"/>
    <property type="match status" value="1"/>
</dbReference>
<keyword evidence="5 10" id="KW-0808">Transferase</keyword>
<dbReference type="Proteomes" id="UP000186040">
    <property type="component" value="Unassembled WGS sequence"/>
</dbReference>
<sequence>MFDTALGWCGMAWGERGVVAVELPGADRGRTLAALRRRVGGREVEPAGPVLAVVERVRALLTGVPDDLTDVPVDPSGLPDFHWRVYQHIRTVGPGRTTTYGQVAAAVGAPGSAQAVGQAMGANPYPIIVPCHRVLGAGGKVGGFSAAGGAATKVRILGIEGAAPGGQPSLFD</sequence>
<dbReference type="GO" id="GO:0003908">
    <property type="term" value="F:methylated-DNA-[protein]-cysteine S-methyltransferase activity"/>
    <property type="evidence" value="ECO:0007669"/>
    <property type="project" value="UniProtKB-EC"/>
</dbReference>
<comment type="similarity">
    <text evidence="2">Belongs to the MGMT family.</text>
</comment>
<comment type="catalytic activity">
    <reaction evidence="8">
        <text>a 6-O-methyl-2'-deoxyguanosine in DNA + L-cysteinyl-[protein] = S-methyl-L-cysteinyl-[protein] + a 2'-deoxyguanosine in DNA</text>
        <dbReference type="Rhea" id="RHEA:24000"/>
        <dbReference type="Rhea" id="RHEA-COMP:10131"/>
        <dbReference type="Rhea" id="RHEA-COMP:10132"/>
        <dbReference type="Rhea" id="RHEA-COMP:11367"/>
        <dbReference type="Rhea" id="RHEA-COMP:11368"/>
        <dbReference type="ChEBI" id="CHEBI:29950"/>
        <dbReference type="ChEBI" id="CHEBI:82612"/>
        <dbReference type="ChEBI" id="CHEBI:85445"/>
        <dbReference type="ChEBI" id="CHEBI:85448"/>
        <dbReference type="EC" id="2.1.1.63"/>
    </reaction>
</comment>
<dbReference type="GO" id="GO:0006281">
    <property type="term" value="P:DNA repair"/>
    <property type="evidence" value="ECO:0007669"/>
    <property type="project" value="UniProtKB-KW"/>
</dbReference>
<dbReference type="InterPro" id="IPR036217">
    <property type="entry name" value="MethylDNA_cys_MeTrfase_DNAb"/>
</dbReference>
<evidence type="ECO:0000259" key="9">
    <source>
        <dbReference type="Pfam" id="PF01035"/>
    </source>
</evidence>
<dbReference type="Gene3D" id="3.30.160.70">
    <property type="entry name" value="Methylated DNA-protein cysteine methyltransferase domain"/>
    <property type="match status" value="1"/>
</dbReference>
<protein>
    <recommendedName>
        <fullName evidence="3">methylated-DNA--[protein]-cysteine S-methyltransferase</fullName>
        <ecNumber evidence="3">2.1.1.63</ecNumber>
    </recommendedName>
</protein>
<feature type="domain" description="Methylated-DNA-[protein]-cysteine S-methyltransferase DNA binding" evidence="9">
    <location>
        <begin position="80"/>
        <end position="161"/>
    </location>
</feature>
<dbReference type="FunFam" id="1.10.10.10:FF:000214">
    <property type="entry name" value="Methylated-DNA--protein-cysteine methyltransferase"/>
    <property type="match status" value="1"/>
</dbReference>
<dbReference type="PANTHER" id="PTHR10815:SF5">
    <property type="entry name" value="METHYLATED-DNA--PROTEIN-CYSTEINE METHYLTRANSFERASE"/>
    <property type="match status" value="1"/>
</dbReference>
<evidence type="ECO:0000256" key="2">
    <source>
        <dbReference type="ARBA" id="ARBA00008711"/>
    </source>
</evidence>
<dbReference type="PROSITE" id="PS00374">
    <property type="entry name" value="MGMT"/>
    <property type="match status" value="1"/>
</dbReference>
<dbReference type="EC" id="2.1.1.63" evidence="3"/>
<dbReference type="InterPro" id="IPR001497">
    <property type="entry name" value="MethylDNA_cys_MeTrfase_AS"/>
</dbReference>
<dbReference type="InterPro" id="IPR036388">
    <property type="entry name" value="WH-like_DNA-bd_sf"/>
</dbReference>
<reference evidence="10 11" key="1">
    <citation type="submission" date="2016-10" db="EMBL/GenBank/DDBJ databases">
        <title>The Draft Genome Sequence of Actinokineospora bangkokensis 44EHWT reveals the biosynthetic pathway of antifungal compounds Thailandins with unusual extender unit butylmalonyl-CoA.</title>
        <authorList>
            <person name="Greule A."/>
            <person name="Intra B."/>
            <person name="Flemming S."/>
            <person name="Rommel M.G."/>
            <person name="Panbangred W."/>
            <person name="Bechthold A."/>
        </authorList>
    </citation>
    <scope>NUCLEOTIDE SEQUENCE [LARGE SCALE GENOMIC DNA]</scope>
    <source>
        <strain evidence="10 11">44EHW</strain>
    </source>
</reference>
<dbReference type="OrthoDB" id="9802228at2"/>
<gene>
    <name evidence="10" type="ORF">BJP25_04845</name>
</gene>
<dbReference type="RefSeq" id="WP_075978606.1">
    <property type="nucleotide sequence ID" value="NZ_MKQR01000031.1"/>
</dbReference>
<dbReference type="InterPro" id="IPR014048">
    <property type="entry name" value="MethylDNA_cys_MeTrfase_DNA-bd"/>
</dbReference>
<evidence type="ECO:0000256" key="8">
    <source>
        <dbReference type="ARBA" id="ARBA00049348"/>
    </source>
</evidence>
<evidence type="ECO:0000256" key="3">
    <source>
        <dbReference type="ARBA" id="ARBA00011918"/>
    </source>
</evidence>
<organism evidence="10 11">
    <name type="scientific">Actinokineospora bangkokensis</name>
    <dbReference type="NCBI Taxonomy" id="1193682"/>
    <lineage>
        <taxon>Bacteria</taxon>
        <taxon>Bacillati</taxon>
        <taxon>Actinomycetota</taxon>
        <taxon>Actinomycetes</taxon>
        <taxon>Pseudonocardiales</taxon>
        <taxon>Pseudonocardiaceae</taxon>
        <taxon>Actinokineospora</taxon>
    </lineage>
</organism>
<accession>A0A1Q9LC83</accession>
<name>A0A1Q9LC83_9PSEU</name>
<keyword evidence="11" id="KW-1185">Reference proteome</keyword>
<dbReference type="STRING" id="1193682.BJP25_04845"/>
<evidence type="ECO:0000256" key="5">
    <source>
        <dbReference type="ARBA" id="ARBA00022679"/>
    </source>
</evidence>
<dbReference type="InterPro" id="IPR036631">
    <property type="entry name" value="MGMT_N_sf"/>
</dbReference>
<dbReference type="PANTHER" id="PTHR10815">
    <property type="entry name" value="METHYLATED-DNA--PROTEIN-CYSTEINE METHYLTRANSFERASE"/>
    <property type="match status" value="1"/>
</dbReference>
<evidence type="ECO:0000256" key="4">
    <source>
        <dbReference type="ARBA" id="ARBA00022603"/>
    </source>
</evidence>
<dbReference type="Pfam" id="PF01035">
    <property type="entry name" value="DNA_binding_1"/>
    <property type="match status" value="1"/>
</dbReference>
<dbReference type="GO" id="GO:0032259">
    <property type="term" value="P:methylation"/>
    <property type="evidence" value="ECO:0007669"/>
    <property type="project" value="UniProtKB-KW"/>
</dbReference>
<comment type="caution">
    <text evidence="10">The sequence shown here is derived from an EMBL/GenBank/DDBJ whole genome shotgun (WGS) entry which is preliminary data.</text>
</comment>
<evidence type="ECO:0000313" key="10">
    <source>
        <dbReference type="EMBL" id="OLR89638.1"/>
    </source>
</evidence>
<dbReference type="CDD" id="cd06445">
    <property type="entry name" value="ATase"/>
    <property type="match status" value="1"/>
</dbReference>
<evidence type="ECO:0000256" key="7">
    <source>
        <dbReference type="ARBA" id="ARBA00023204"/>
    </source>
</evidence>
<dbReference type="NCBIfam" id="TIGR00589">
    <property type="entry name" value="ogt"/>
    <property type="match status" value="1"/>
</dbReference>
<dbReference type="SUPFAM" id="SSF53155">
    <property type="entry name" value="Methylated DNA-protein cysteine methyltransferase domain"/>
    <property type="match status" value="1"/>
</dbReference>
<keyword evidence="6" id="KW-0227">DNA damage</keyword>
<dbReference type="AlphaFoldDB" id="A0A1Q9LC83"/>
<dbReference type="SUPFAM" id="SSF46767">
    <property type="entry name" value="Methylated DNA-protein cysteine methyltransferase, C-terminal domain"/>
    <property type="match status" value="1"/>
</dbReference>
<keyword evidence="7" id="KW-0234">DNA repair</keyword>
<evidence type="ECO:0000313" key="11">
    <source>
        <dbReference type="Proteomes" id="UP000186040"/>
    </source>
</evidence>
<comment type="catalytic activity">
    <reaction evidence="1">
        <text>a 4-O-methyl-thymidine in DNA + L-cysteinyl-[protein] = a thymidine in DNA + S-methyl-L-cysteinyl-[protein]</text>
        <dbReference type="Rhea" id="RHEA:53428"/>
        <dbReference type="Rhea" id="RHEA-COMP:10131"/>
        <dbReference type="Rhea" id="RHEA-COMP:10132"/>
        <dbReference type="Rhea" id="RHEA-COMP:13555"/>
        <dbReference type="Rhea" id="RHEA-COMP:13556"/>
        <dbReference type="ChEBI" id="CHEBI:29950"/>
        <dbReference type="ChEBI" id="CHEBI:82612"/>
        <dbReference type="ChEBI" id="CHEBI:137386"/>
        <dbReference type="ChEBI" id="CHEBI:137387"/>
        <dbReference type="EC" id="2.1.1.63"/>
    </reaction>
</comment>
<evidence type="ECO:0000256" key="6">
    <source>
        <dbReference type="ARBA" id="ARBA00022763"/>
    </source>
</evidence>
<dbReference type="EMBL" id="MKQR01000031">
    <property type="protein sequence ID" value="OLR89638.1"/>
    <property type="molecule type" value="Genomic_DNA"/>
</dbReference>
<evidence type="ECO:0000256" key="1">
    <source>
        <dbReference type="ARBA" id="ARBA00001286"/>
    </source>
</evidence>
<proteinExistence type="inferred from homology"/>
<keyword evidence="4 10" id="KW-0489">Methyltransferase</keyword>